<accession>A0A8C6SQN4</accession>
<dbReference type="InterPro" id="IPR013320">
    <property type="entry name" value="ConA-like_dom_sf"/>
</dbReference>
<dbReference type="SMART" id="SM00449">
    <property type="entry name" value="SPRY"/>
    <property type="match status" value="1"/>
</dbReference>
<dbReference type="PROSITE" id="PS50119">
    <property type="entry name" value="ZF_BBOX"/>
    <property type="match status" value="1"/>
</dbReference>
<evidence type="ECO:0000313" key="12">
    <source>
        <dbReference type="Proteomes" id="UP000694523"/>
    </source>
</evidence>
<feature type="domain" description="RING-type" evidence="8">
    <location>
        <begin position="18"/>
        <end position="61"/>
    </location>
</feature>
<dbReference type="InterPro" id="IPR001870">
    <property type="entry name" value="B30.2/SPRY"/>
</dbReference>
<dbReference type="SUPFAM" id="SSF57850">
    <property type="entry name" value="RING/U-box"/>
    <property type="match status" value="1"/>
</dbReference>
<evidence type="ECO:0000256" key="3">
    <source>
        <dbReference type="ARBA" id="ARBA00022771"/>
    </source>
</evidence>
<dbReference type="Ensembl" id="ENSNMLT00000010036.1">
    <property type="protein sequence ID" value="ENSNMLP00000008850.1"/>
    <property type="gene ID" value="ENSNMLG00000006224.1"/>
</dbReference>
<dbReference type="Proteomes" id="UP000694523">
    <property type="component" value="Unplaced"/>
</dbReference>
<dbReference type="Pfam" id="PF25600">
    <property type="entry name" value="TRIM_CC"/>
    <property type="match status" value="1"/>
</dbReference>
<dbReference type="Pfam" id="PF13765">
    <property type="entry name" value="PRY"/>
    <property type="match status" value="1"/>
</dbReference>
<dbReference type="InterPro" id="IPR000315">
    <property type="entry name" value="Znf_B-box"/>
</dbReference>
<dbReference type="Pfam" id="PF00622">
    <property type="entry name" value="SPRY"/>
    <property type="match status" value="1"/>
</dbReference>
<dbReference type="InterPro" id="IPR001841">
    <property type="entry name" value="Znf_RING"/>
</dbReference>
<dbReference type="SMART" id="SM00184">
    <property type="entry name" value="RING"/>
    <property type="match status" value="1"/>
</dbReference>
<evidence type="ECO:0000256" key="5">
    <source>
        <dbReference type="ARBA" id="ARBA00022859"/>
    </source>
</evidence>
<evidence type="ECO:0000256" key="1">
    <source>
        <dbReference type="ARBA" id="ARBA00022588"/>
    </source>
</evidence>
<dbReference type="GO" id="GO:0045087">
    <property type="term" value="P:innate immune response"/>
    <property type="evidence" value="ECO:0007669"/>
    <property type="project" value="UniProtKB-KW"/>
</dbReference>
<dbReference type="PROSITE" id="PS50188">
    <property type="entry name" value="B302_SPRY"/>
    <property type="match status" value="1"/>
</dbReference>
<evidence type="ECO:0000313" key="11">
    <source>
        <dbReference type="Ensembl" id="ENSNMLP00000008850.1"/>
    </source>
</evidence>
<evidence type="ECO:0000259" key="9">
    <source>
        <dbReference type="PROSITE" id="PS50119"/>
    </source>
</evidence>
<keyword evidence="4" id="KW-0862">Zinc</keyword>
<dbReference type="SUPFAM" id="SSF57845">
    <property type="entry name" value="B-box zinc-binding domain"/>
    <property type="match status" value="1"/>
</dbReference>
<keyword evidence="2" id="KW-0479">Metal-binding</keyword>
<dbReference type="PANTHER" id="PTHR25465:SF5">
    <property type="entry name" value="E3 UBIQUITIN_ISG15 LIGASE TRIM25-RELATED"/>
    <property type="match status" value="1"/>
</dbReference>
<evidence type="ECO:0000259" key="8">
    <source>
        <dbReference type="PROSITE" id="PS50089"/>
    </source>
</evidence>
<keyword evidence="7" id="KW-0175">Coiled coil</keyword>
<reference evidence="11" key="2">
    <citation type="submission" date="2025-09" db="UniProtKB">
        <authorList>
            <consortium name="Ensembl"/>
        </authorList>
    </citation>
    <scope>IDENTIFICATION</scope>
</reference>
<dbReference type="PROSITE" id="PS00518">
    <property type="entry name" value="ZF_RING_1"/>
    <property type="match status" value="1"/>
</dbReference>
<dbReference type="InterPro" id="IPR006574">
    <property type="entry name" value="PRY"/>
</dbReference>
<organism evidence="11 12">
    <name type="scientific">Neogobius melanostomus</name>
    <name type="common">round goby</name>
    <dbReference type="NCBI Taxonomy" id="47308"/>
    <lineage>
        <taxon>Eukaryota</taxon>
        <taxon>Metazoa</taxon>
        <taxon>Chordata</taxon>
        <taxon>Craniata</taxon>
        <taxon>Vertebrata</taxon>
        <taxon>Euteleostomi</taxon>
        <taxon>Actinopterygii</taxon>
        <taxon>Neopterygii</taxon>
        <taxon>Teleostei</taxon>
        <taxon>Neoteleostei</taxon>
        <taxon>Acanthomorphata</taxon>
        <taxon>Gobiaria</taxon>
        <taxon>Gobiiformes</taxon>
        <taxon>Gobioidei</taxon>
        <taxon>Gobiidae</taxon>
        <taxon>Benthophilinae</taxon>
        <taxon>Neogobiini</taxon>
        <taxon>Neogobius</taxon>
    </lineage>
</organism>
<dbReference type="InterPro" id="IPR058030">
    <property type="entry name" value="TRIM8/14/16/25/29/45/65_CC"/>
</dbReference>
<reference evidence="11" key="1">
    <citation type="submission" date="2025-08" db="UniProtKB">
        <authorList>
            <consortium name="Ensembl"/>
        </authorList>
    </citation>
    <scope>IDENTIFICATION</scope>
</reference>
<dbReference type="Gene3D" id="3.30.160.60">
    <property type="entry name" value="Classic Zinc Finger"/>
    <property type="match status" value="1"/>
</dbReference>
<dbReference type="SUPFAM" id="SSF49899">
    <property type="entry name" value="Concanavalin A-like lectins/glucanases"/>
    <property type="match status" value="1"/>
</dbReference>
<dbReference type="CDD" id="cd19769">
    <property type="entry name" value="Bbox2_TRIM16-like"/>
    <property type="match status" value="1"/>
</dbReference>
<dbReference type="SMART" id="SM00336">
    <property type="entry name" value="BBOX"/>
    <property type="match status" value="1"/>
</dbReference>
<evidence type="ECO:0000256" key="6">
    <source>
        <dbReference type="PROSITE-ProRule" id="PRU00024"/>
    </source>
</evidence>
<dbReference type="SMART" id="SM00589">
    <property type="entry name" value="PRY"/>
    <property type="match status" value="1"/>
</dbReference>
<dbReference type="Pfam" id="PF15227">
    <property type="entry name" value="zf-C3HC4_4"/>
    <property type="match status" value="1"/>
</dbReference>
<dbReference type="InterPro" id="IPR043136">
    <property type="entry name" value="B30.2/SPRY_sf"/>
</dbReference>
<feature type="coiled-coil region" evidence="7">
    <location>
        <begin position="253"/>
        <end position="291"/>
    </location>
</feature>
<protein>
    <submittedName>
        <fullName evidence="11">Uncharacterized protein</fullName>
    </submittedName>
</protein>
<feature type="domain" description="B box-type" evidence="9">
    <location>
        <begin position="154"/>
        <end position="189"/>
    </location>
</feature>
<keyword evidence="1" id="KW-0399">Innate immunity</keyword>
<evidence type="ECO:0000259" key="10">
    <source>
        <dbReference type="PROSITE" id="PS50188"/>
    </source>
</evidence>
<dbReference type="PANTHER" id="PTHR25465">
    <property type="entry name" value="B-BOX DOMAIN CONTAINING"/>
    <property type="match status" value="1"/>
</dbReference>
<dbReference type="GO" id="GO:0008270">
    <property type="term" value="F:zinc ion binding"/>
    <property type="evidence" value="ECO:0007669"/>
    <property type="project" value="UniProtKB-KW"/>
</dbReference>
<dbReference type="InterPro" id="IPR003877">
    <property type="entry name" value="SPRY_dom"/>
</dbReference>
<dbReference type="AlphaFoldDB" id="A0A8C6SQN4"/>
<dbReference type="InterPro" id="IPR013083">
    <property type="entry name" value="Znf_RING/FYVE/PHD"/>
</dbReference>
<dbReference type="InterPro" id="IPR017907">
    <property type="entry name" value="Znf_RING_CS"/>
</dbReference>
<dbReference type="PROSITE" id="PS50089">
    <property type="entry name" value="ZF_RING_2"/>
    <property type="match status" value="1"/>
</dbReference>
<evidence type="ECO:0000256" key="7">
    <source>
        <dbReference type="SAM" id="Coils"/>
    </source>
</evidence>
<dbReference type="Pfam" id="PF00643">
    <property type="entry name" value="zf-B_box"/>
    <property type="match status" value="1"/>
</dbReference>
<evidence type="ECO:0000256" key="4">
    <source>
        <dbReference type="ARBA" id="ARBA00022833"/>
    </source>
</evidence>
<keyword evidence="3 6" id="KW-0863">Zinc-finger</keyword>
<dbReference type="InterPro" id="IPR003879">
    <property type="entry name" value="Butyrophylin_SPRY"/>
</dbReference>
<name>A0A8C6SQN4_9GOBI</name>
<keyword evidence="5" id="KW-0391">Immunity</keyword>
<proteinExistence type="predicted"/>
<dbReference type="Gene3D" id="2.60.120.920">
    <property type="match status" value="1"/>
</dbReference>
<dbReference type="Gene3D" id="3.30.40.10">
    <property type="entry name" value="Zinc/RING finger domain, C3HC4 (zinc finger)"/>
    <property type="match status" value="1"/>
</dbReference>
<dbReference type="InterPro" id="IPR051051">
    <property type="entry name" value="E3_ubiq-ligase_TRIM/RNF"/>
</dbReference>
<keyword evidence="12" id="KW-1185">Reference proteome</keyword>
<evidence type="ECO:0000256" key="2">
    <source>
        <dbReference type="ARBA" id="ARBA00022723"/>
    </source>
</evidence>
<sequence>MAEYEFDDREFDPKTYTCHVCSDLLNDPVTIPCGHHFCSECVTRHWDGQEAPRLHSCPQCKKKFSPRPVLVRNKQITKVMRQLQRNEEGKSYAGPGDVACDLCYWKKKQKAVNSCLTCSLSYCQSHIGAHSVAFPSKKHIIVAPRDDLHVKKDCLLHEQPLTMFCNTDSMLVCPRCATIDHRGHSVKTAEEAMGDLKMIVLYQMGQLDRRLEFHAEEVVSMKPLLHLLKVAAGVELGNCERFEEVMCLLKKRHSDVEKEIRARQQTVQKLQEKWEQELSELKRQQAELDSLSPTEDPGQFLLKYKHNSELMDQPQSSIAEVPSGFTDITEALHDLTDKLQTCTNMTVALTQNKLLLQQPTTREQYLQYAINITLDPNTAHKRLLLSEENRRITVVKEEQDYRNHPARFSHRWQVMSKEALAGQCYFEVECGNTLSFLGFTYKRIQRKKDVKESALGYNNVSWALKTGISNHIWHNGDELQVRNTRQCGKIGVFLDHPAGIISFYGVGPKEMELCGQVYATLTEPLYVAVGFTFCDSSVEFVKLK</sequence>
<dbReference type="PRINTS" id="PR01407">
    <property type="entry name" value="BUTYPHLNCDUF"/>
</dbReference>
<feature type="domain" description="B30.2/SPRY" evidence="10">
    <location>
        <begin position="352"/>
        <end position="544"/>
    </location>
</feature>
<dbReference type="GO" id="GO:0005737">
    <property type="term" value="C:cytoplasm"/>
    <property type="evidence" value="ECO:0007669"/>
    <property type="project" value="UniProtKB-ARBA"/>
</dbReference>
<dbReference type="Gene3D" id="4.10.830.40">
    <property type="match status" value="1"/>
</dbReference>